<reference evidence="1 2" key="1">
    <citation type="submission" date="2022-11" db="EMBL/GenBank/DDBJ databases">
        <authorList>
            <person name="Caiyu Z."/>
        </authorList>
    </citation>
    <scope>NUCLEOTIDE SEQUENCE [LARGE SCALE GENOMIC DNA]</scope>
    <source>
        <strain evidence="1 2">YR-4</strain>
    </source>
</reference>
<name>A0ABT4BWN1_9FIRM</name>
<evidence type="ECO:0000313" key="1">
    <source>
        <dbReference type="EMBL" id="MCY1715311.1"/>
    </source>
</evidence>
<accession>A0ABT4BWN1</accession>
<comment type="caution">
    <text evidence="1">The sequence shown here is derived from an EMBL/GenBank/DDBJ whole genome shotgun (WGS) entry which is preliminary data.</text>
</comment>
<evidence type="ECO:0000313" key="2">
    <source>
        <dbReference type="Proteomes" id="UP001082703"/>
    </source>
</evidence>
<proteinExistence type="predicted"/>
<dbReference type="EMBL" id="JAPOHA010000023">
    <property type="protein sequence ID" value="MCY1715311.1"/>
    <property type="molecule type" value="Genomic_DNA"/>
</dbReference>
<evidence type="ECO:0008006" key="3">
    <source>
        <dbReference type="Google" id="ProtNLM"/>
    </source>
</evidence>
<keyword evidence="2" id="KW-1185">Reference proteome</keyword>
<gene>
    <name evidence="1" type="ORF">OUY18_13730</name>
</gene>
<organism evidence="1 2">
    <name type="scientific">Caproiciproducens galactitolivorans</name>
    <dbReference type="NCBI Taxonomy" id="642589"/>
    <lineage>
        <taxon>Bacteria</taxon>
        <taxon>Bacillati</taxon>
        <taxon>Bacillota</taxon>
        <taxon>Clostridia</taxon>
        <taxon>Eubacteriales</taxon>
        <taxon>Acutalibacteraceae</taxon>
        <taxon>Caproiciproducens</taxon>
    </lineage>
</organism>
<sequence>MTREESKILTGVHGGWEKEIRRKFVKELLSRGFLGREIATLLGISMTDVRTIEVYLCKEKSRSRLASESGANKTISTAL</sequence>
<dbReference type="Proteomes" id="UP001082703">
    <property type="component" value="Unassembled WGS sequence"/>
</dbReference>
<protein>
    <recommendedName>
        <fullName evidence="3">HTH luxR-type domain-containing protein</fullName>
    </recommendedName>
</protein>